<keyword evidence="2" id="KW-1185">Reference proteome</keyword>
<dbReference type="InterPro" id="IPR054058">
    <property type="entry name" value="HTH_67"/>
</dbReference>
<gene>
    <name evidence="1" type="ORF">GCM10023220_50860</name>
</gene>
<proteinExistence type="predicted"/>
<dbReference type="Proteomes" id="UP001501265">
    <property type="component" value="Unassembled WGS sequence"/>
</dbReference>
<evidence type="ECO:0000313" key="2">
    <source>
        <dbReference type="Proteomes" id="UP001501265"/>
    </source>
</evidence>
<organism evidence="1 2">
    <name type="scientific">Streptomyces ziwulingensis</name>
    <dbReference type="NCBI Taxonomy" id="1045501"/>
    <lineage>
        <taxon>Bacteria</taxon>
        <taxon>Bacillati</taxon>
        <taxon>Actinomycetota</taxon>
        <taxon>Actinomycetes</taxon>
        <taxon>Kitasatosporales</taxon>
        <taxon>Streptomycetaceae</taxon>
        <taxon>Streptomyces</taxon>
    </lineage>
</organism>
<comment type="caution">
    <text evidence="1">The sequence shown here is derived from an EMBL/GenBank/DDBJ whole genome shotgun (WGS) entry which is preliminary data.</text>
</comment>
<dbReference type="EMBL" id="BAABIG010000054">
    <property type="protein sequence ID" value="GAA4813221.1"/>
    <property type="molecule type" value="Genomic_DNA"/>
</dbReference>
<accession>A0ABP9CL85</accession>
<dbReference type="Pfam" id="PF21863">
    <property type="entry name" value="HTH_67"/>
    <property type="match status" value="1"/>
</dbReference>
<dbReference type="NCBIfam" id="NF047719">
    <property type="entry name" value="SCO6745_fam_HTH"/>
    <property type="match status" value="1"/>
</dbReference>
<evidence type="ECO:0000313" key="1">
    <source>
        <dbReference type="EMBL" id="GAA4813221.1"/>
    </source>
</evidence>
<name>A0ABP9CL85_9ACTN</name>
<sequence>MRAMTTAAIDRRPGRRCHNALNSLHSTHYFSPDLGRELGALGITDPRAVNFAARAAALGRVGAGTVTATFYNYRYALVARHVPAVWETASPEEVLAARVRAVDATLRRLLGEDVLAAAEMAEAAGLALRAAEGCTRGARPLYSAHADLPVPEAPHLAYWHAATLLREHRGDGHLAVLAAADLDGLEAVVTHTATGRGMAPRWVLTTRGWTEEDWDAAVGRLRGRGLLDDAGELTERGGALRAEIEHETDRLDAGPYEHLGPAGVERLTELGAAFARAVVGAGAFPADLIGKG</sequence>
<reference evidence="2" key="1">
    <citation type="journal article" date="2019" name="Int. J. Syst. Evol. Microbiol.">
        <title>The Global Catalogue of Microorganisms (GCM) 10K type strain sequencing project: providing services to taxonomists for standard genome sequencing and annotation.</title>
        <authorList>
            <consortium name="The Broad Institute Genomics Platform"/>
            <consortium name="The Broad Institute Genome Sequencing Center for Infectious Disease"/>
            <person name="Wu L."/>
            <person name="Ma J."/>
        </authorList>
    </citation>
    <scope>NUCLEOTIDE SEQUENCE [LARGE SCALE GENOMIC DNA]</scope>
    <source>
        <strain evidence="2">JCM 18081</strain>
    </source>
</reference>
<protein>
    <recommendedName>
        <fullName evidence="3">SalK</fullName>
    </recommendedName>
</protein>
<evidence type="ECO:0008006" key="3">
    <source>
        <dbReference type="Google" id="ProtNLM"/>
    </source>
</evidence>